<evidence type="ECO:0000313" key="1">
    <source>
        <dbReference type="EMBL" id="AMD90240.1"/>
    </source>
</evidence>
<evidence type="ECO:0000313" key="2">
    <source>
        <dbReference type="Proteomes" id="UP000069241"/>
    </source>
</evidence>
<gene>
    <name evidence="1" type="ORF">AXF13_08955</name>
</gene>
<dbReference type="AlphaFoldDB" id="A0A0X8JK43"/>
<organism evidence="1 2">
    <name type="scientific">Desulfovibrio fairfieldensis</name>
    <dbReference type="NCBI Taxonomy" id="44742"/>
    <lineage>
        <taxon>Bacteria</taxon>
        <taxon>Pseudomonadati</taxon>
        <taxon>Thermodesulfobacteriota</taxon>
        <taxon>Desulfovibrionia</taxon>
        <taxon>Desulfovibrionales</taxon>
        <taxon>Desulfovibrionaceae</taxon>
        <taxon>Desulfovibrio</taxon>
    </lineage>
</organism>
<accession>A0A0X8JK43</accession>
<dbReference type="STRING" id="44742.AXF13_08955"/>
<protein>
    <recommendedName>
        <fullName evidence="3">Helix-turn-helix domain-containing protein</fullName>
    </recommendedName>
</protein>
<keyword evidence="2" id="KW-1185">Reference proteome</keyword>
<dbReference type="RefSeq" id="WP_062252716.1">
    <property type="nucleotide sequence ID" value="NZ_CP014229.1"/>
</dbReference>
<name>A0A0X8JK43_9BACT</name>
<evidence type="ECO:0008006" key="3">
    <source>
        <dbReference type="Google" id="ProtNLM"/>
    </source>
</evidence>
<reference evidence="2" key="1">
    <citation type="submission" date="2016-02" db="EMBL/GenBank/DDBJ databases">
        <authorList>
            <person name="Holder M.E."/>
            <person name="Ajami N.J."/>
            <person name="Petrosino J.F."/>
        </authorList>
    </citation>
    <scope>NUCLEOTIDE SEQUENCE [LARGE SCALE GENOMIC DNA]</scope>
    <source>
        <strain evidence="2">CCUG 45958</strain>
    </source>
</reference>
<proteinExistence type="predicted"/>
<sequence>MQNFKNARRWKDTRAAAEYIGCSKSLLDSDRVTGLHKIPFCRLGKKILYDTEDLDRYLESRKVQWDGAA</sequence>
<dbReference type="Proteomes" id="UP000069241">
    <property type="component" value="Chromosome"/>
</dbReference>
<dbReference type="KEGG" id="dfi:AXF13_08955"/>
<dbReference type="EMBL" id="CP014229">
    <property type="protein sequence ID" value="AMD90240.1"/>
    <property type="molecule type" value="Genomic_DNA"/>
</dbReference>